<dbReference type="AlphaFoldDB" id="A0A840I4F1"/>
<gene>
    <name evidence="3" type="ORF">GGQ59_001668</name>
</gene>
<keyword evidence="4" id="KW-1185">Reference proteome</keyword>
<proteinExistence type="predicted"/>
<sequence>MKKLLSTLAGAAIAMTGFASAATIDFAGYAAANGEQGLDEFEVLNIDGFNLVFGAVDGLPLFPHAANPYLNGEVFGKPTGLGVCSTGLTVGDQCKHASDSPIDLGEGVGFGFLEGPFDVTSFEFRDTHGNLLSSAATIAIATLSEAGVDLRIDCVGAFMAMAAMGDAFFLDIDAIGFAKINKPFYISSIDVNAVPVPAAGLLFASGIAGLGYARRKKAAA</sequence>
<evidence type="ECO:0000256" key="1">
    <source>
        <dbReference type="SAM" id="Phobius"/>
    </source>
</evidence>
<protein>
    <recommendedName>
        <fullName evidence="5">VPLPA-CTERM sorting domain-containing protein</fullName>
    </recommendedName>
</protein>
<evidence type="ECO:0000256" key="2">
    <source>
        <dbReference type="SAM" id="SignalP"/>
    </source>
</evidence>
<accession>A0A840I4F1</accession>
<reference evidence="3 4" key="1">
    <citation type="submission" date="2020-08" db="EMBL/GenBank/DDBJ databases">
        <title>Genomic Encyclopedia of Type Strains, Phase IV (KMG-IV): sequencing the most valuable type-strain genomes for metagenomic binning, comparative biology and taxonomic classification.</title>
        <authorList>
            <person name="Goeker M."/>
        </authorList>
    </citation>
    <scope>NUCLEOTIDE SEQUENCE [LARGE SCALE GENOMIC DNA]</scope>
    <source>
        <strain evidence="3 4">DSM 102850</strain>
    </source>
</reference>
<feature type="signal peptide" evidence="2">
    <location>
        <begin position="1"/>
        <end position="21"/>
    </location>
</feature>
<keyword evidence="1" id="KW-1133">Transmembrane helix</keyword>
<evidence type="ECO:0008006" key="5">
    <source>
        <dbReference type="Google" id="ProtNLM"/>
    </source>
</evidence>
<comment type="caution">
    <text evidence="3">The sequence shown here is derived from an EMBL/GenBank/DDBJ whole genome shotgun (WGS) entry which is preliminary data.</text>
</comment>
<keyword evidence="2" id="KW-0732">Signal</keyword>
<feature type="transmembrane region" description="Helical" evidence="1">
    <location>
        <begin position="194"/>
        <end position="213"/>
    </location>
</feature>
<name>A0A840I4F1_9PROT</name>
<keyword evidence="1" id="KW-0472">Membrane</keyword>
<keyword evidence="1" id="KW-0812">Transmembrane</keyword>
<dbReference type="EMBL" id="JACHOB010000003">
    <property type="protein sequence ID" value="MBB4659143.1"/>
    <property type="molecule type" value="Genomic_DNA"/>
</dbReference>
<dbReference type="NCBIfam" id="TIGR03370">
    <property type="entry name" value="VPLPA-CTERM"/>
    <property type="match status" value="1"/>
</dbReference>
<evidence type="ECO:0000313" key="3">
    <source>
        <dbReference type="EMBL" id="MBB4659143.1"/>
    </source>
</evidence>
<feature type="chain" id="PRO_5033029191" description="VPLPA-CTERM sorting domain-containing protein" evidence="2">
    <location>
        <begin position="22"/>
        <end position="220"/>
    </location>
</feature>
<dbReference type="RefSeq" id="WP_183817452.1">
    <property type="nucleotide sequence ID" value="NZ_JACHOB010000003.1"/>
</dbReference>
<evidence type="ECO:0000313" key="4">
    <source>
        <dbReference type="Proteomes" id="UP000563524"/>
    </source>
</evidence>
<dbReference type="InterPro" id="IPR022472">
    <property type="entry name" value="VPLPA-CTERM"/>
</dbReference>
<organism evidence="3 4">
    <name type="scientific">Parvularcula dongshanensis</name>
    <dbReference type="NCBI Taxonomy" id="1173995"/>
    <lineage>
        <taxon>Bacteria</taxon>
        <taxon>Pseudomonadati</taxon>
        <taxon>Pseudomonadota</taxon>
        <taxon>Alphaproteobacteria</taxon>
        <taxon>Parvularculales</taxon>
        <taxon>Parvularculaceae</taxon>
        <taxon>Parvularcula</taxon>
    </lineage>
</organism>
<dbReference type="Proteomes" id="UP000563524">
    <property type="component" value="Unassembled WGS sequence"/>
</dbReference>